<evidence type="ECO:0000256" key="1">
    <source>
        <dbReference type="ARBA" id="ARBA00023125"/>
    </source>
</evidence>
<evidence type="ECO:0000256" key="2">
    <source>
        <dbReference type="SAM" id="MobiDB-lite"/>
    </source>
</evidence>
<evidence type="ECO:0000259" key="3">
    <source>
        <dbReference type="Pfam" id="PF18291"/>
    </source>
</evidence>
<evidence type="ECO:0000313" key="4">
    <source>
        <dbReference type="EMBL" id="RGW38897.1"/>
    </source>
</evidence>
<feature type="region of interest" description="Disordered" evidence="2">
    <location>
        <begin position="138"/>
        <end position="184"/>
    </location>
</feature>
<dbReference type="Pfam" id="PF18291">
    <property type="entry name" value="HU-HIG"/>
    <property type="match status" value="1"/>
</dbReference>
<name>A0AA92W4S9_9BACT</name>
<dbReference type="GO" id="GO:0003677">
    <property type="term" value="F:DNA binding"/>
    <property type="evidence" value="ECO:0007669"/>
    <property type="project" value="UniProtKB-KW"/>
</dbReference>
<dbReference type="InterPro" id="IPR010992">
    <property type="entry name" value="IHF-like_DNA-bd_dom_sf"/>
</dbReference>
<dbReference type="RefSeq" id="WP_118066930.1">
    <property type="nucleotide sequence ID" value="NZ_QSAG01000072.1"/>
</dbReference>
<feature type="compositionally biased region" description="Gly residues" evidence="2">
    <location>
        <begin position="150"/>
        <end position="184"/>
    </location>
</feature>
<proteinExistence type="predicted"/>
<organism evidence="4 5">
    <name type="scientific">Segatella copri</name>
    <dbReference type="NCBI Taxonomy" id="165179"/>
    <lineage>
        <taxon>Bacteria</taxon>
        <taxon>Pseudomonadati</taxon>
        <taxon>Bacteroidota</taxon>
        <taxon>Bacteroidia</taxon>
        <taxon>Bacteroidales</taxon>
        <taxon>Prevotellaceae</taxon>
        <taxon>Segatella</taxon>
    </lineage>
</organism>
<feature type="domain" description="HU" evidence="3">
    <location>
        <begin position="5"/>
        <end position="87"/>
    </location>
</feature>
<dbReference type="SUPFAM" id="SSF47729">
    <property type="entry name" value="IHF-like DNA-binding proteins"/>
    <property type="match status" value="1"/>
</dbReference>
<protein>
    <submittedName>
        <fullName evidence="4">DNA-binding protein</fullName>
    </submittedName>
</protein>
<evidence type="ECO:0000313" key="5">
    <source>
        <dbReference type="Proteomes" id="UP000283785"/>
    </source>
</evidence>
<comment type="caution">
    <text evidence="4">The sequence shown here is derived from an EMBL/GenBank/DDBJ whole genome shotgun (WGS) entry which is preliminary data.</text>
</comment>
<dbReference type="Proteomes" id="UP000283785">
    <property type="component" value="Unassembled WGS sequence"/>
</dbReference>
<keyword evidence="1 4" id="KW-0238">DNA-binding</keyword>
<dbReference type="InterPro" id="IPR041607">
    <property type="entry name" value="HU-HIG"/>
</dbReference>
<dbReference type="EMBL" id="QSAG01000072">
    <property type="protein sequence ID" value="RGW38897.1"/>
    <property type="molecule type" value="Genomic_DNA"/>
</dbReference>
<dbReference type="AlphaFoldDB" id="A0AA92W4S9"/>
<accession>A0AA92W4S9</accession>
<gene>
    <name evidence="4" type="ORF">DWV76_16500</name>
</gene>
<sequence>MILIKLAKNKNKTIKEAYGKYYARPVVTETIGIDELAEHMSSHNTPFSKGAIKGLLTDMVSCVKELVLQNKAVKIDNLAIFSIGIINKMGAASIKEWSLAKFVEGYRLRARATGKLSNTQLSLDANAKNAMDLLNSSESAAGDTTTGDTTQGGGTTEGGGTSQGDGTSQGGSTDGTGDSGDGLE</sequence>
<reference evidence="4 5" key="1">
    <citation type="submission" date="2018-08" db="EMBL/GenBank/DDBJ databases">
        <title>A genome reference for cultivated species of the human gut microbiota.</title>
        <authorList>
            <person name="Zou Y."/>
            <person name="Xue W."/>
            <person name="Luo G."/>
        </authorList>
    </citation>
    <scope>NUCLEOTIDE SEQUENCE [LARGE SCALE GENOMIC DNA]</scope>
    <source>
        <strain evidence="4 5">AF12-50</strain>
    </source>
</reference>